<keyword evidence="2" id="KW-0808">Transferase</keyword>
<dbReference type="Pfam" id="PF00483">
    <property type="entry name" value="NTP_transferase"/>
    <property type="match status" value="1"/>
</dbReference>
<dbReference type="Proteomes" id="UP000014923">
    <property type="component" value="Unassembled WGS sequence"/>
</dbReference>
<dbReference type="GO" id="GO:0009298">
    <property type="term" value="P:GDP-mannose biosynthetic process"/>
    <property type="evidence" value="ECO:0007669"/>
    <property type="project" value="TreeGrafter"/>
</dbReference>
<dbReference type="PANTHER" id="PTHR46390:SF1">
    <property type="entry name" value="MANNOSE-1-PHOSPHATE GUANYLYLTRANSFERASE"/>
    <property type="match status" value="1"/>
</dbReference>
<protein>
    <submittedName>
        <fullName evidence="2">Mannose-1-phosphate guanylyltransferase (GDP)( EC: )</fullName>
        <ecNumber evidence="2">2.7.7.22</ecNumber>
    </submittedName>
</protein>
<feature type="domain" description="Nucleotidyl transferase" evidence="1">
    <location>
        <begin position="4"/>
        <end position="116"/>
    </location>
</feature>
<comment type="caution">
    <text evidence="2">The sequence shown here is derived from an EMBL/GenBank/DDBJ whole genome shotgun (WGS) entry which is preliminary data.</text>
</comment>
<dbReference type="EC" id="2.7.7.22" evidence="2"/>
<dbReference type="OrthoDB" id="9806359at2"/>
<dbReference type="InterPro" id="IPR051161">
    <property type="entry name" value="Mannose-6P_isomerase_type2"/>
</dbReference>
<evidence type="ECO:0000259" key="1">
    <source>
        <dbReference type="Pfam" id="PF00483"/>
    </source>
</evidence>
<sequence>MLYTVILAGGQGKRFSINSEVPKQFVALQNSKTMLEETYELAKKISPKEKIFVVGLKEYRDRIRELIDIDDRNIILEPMCRDTYAAIMYATLKIKEIQPNAVLLFLPTDLLLDNELDVLRAITMGYNFVLGNLDKILVFGSRYGKLSNLLLDIKIGDIKEKQIYVSSISKKVSEVKDTGIYMAYIDTFLEHFNYKELQEMKKAIKEDRLDEYYRHIRPISMTERLLESDGRLVTMIIDSKIIDADTREDILNIISIRDEITV</sequence>
<accession>R7RUS2</accession>
<evidence type="ECO:0000313" key="3">
    <source>
        <dbReference type="Proteomes" id="UP000014923"/>
    </source>
</evidence>
<dbReference type="GO" id="GO:0004475">
    <property type="term" value="F:mannose-1-phosphate guanylyltransferase (GTP) activity"/>
    <property type="evidence" value="ECO:0007669"/>
    <property type="project" value="TreeGrafter"/>
</dbReference>
<dbReference type="Gene3D" id="3.90.550.10">
    <property type="entry name" value="Spore Coat Polysaccharide Biosynthesis Protein SpsA, Chain A"/>
    <property type="match status" value="1"/>
</dbReference>
<dbReference type="EMBL" id="CAVN010000149">
    <property type="protein sequence ID" value="CDF59185.1"/>
    <property type="molecule type" value="Genomic_DNA"/>
</dbReference>
<dbReference type="GO" id="GO:0008928">
    <property type="term" value="F:mannose-1-phosphate guanylyltransferase (GDP) activity"/>
    <property type="evidence" value="ECO:0007669"/>
    <property type="project" value="UniProtKB-EC"/>
</dbReference>
<dbReference type="InterPro" id="IPR005835">
    <property type="entry name" value="NTP_transferase_dom"/>
</dbReference>
<reference evidence="2" key="1">
    <citation type="submission" date="2013-03" db="EMBL/GenBank/DDBJ databases">
        <title>Draft genome sequence of the hydrogen-ethanol-producing anaerobic alkalithermophilic Caloramator celere.</title>
        <authorList>
            <person name="Ciranna A."/>
            <person name="Larjo A."/>
            <person name="Kivisto A."/>
            <person name="Santala V."/>
            <person name="Roos C."/>
            <person name="Karp M."/>
        </authorList>
    </citation>
    <scope>NUCLEOTIDE SEQUENCE [LARGE SCALE GENOMIC DNA]</scope>
    <source>
        <strain evidence="2">DSM 8682</strain>
    </source>
</reference>
<dbReference type="RefSeq" id="WP_018666410.1">
    <property type="nucleotide sequence ID" value="NZ_HF952039.1"/>
</dbReference>
<gene>
    <name evidence="2" type="ORF">TCEL_02253</name>
</gene>
<dbReference type="PANTHER" id="PTHR46390">
    <property type="entry name" value="MANNOSE-1-PHOSPHATE GUANYLYLTRANSFERASE"/>
    <property type="match status" value="1"/>
</dbReference>
<dbReference type="eggNOG" id="COG0836">
    <property type="taxonomic scope" value="Bacteria"/>
</dbReference>
<proteinExistence type="predicted"/>
<dbReference type="InterPro" id="IPR029044">
    <property type="entry name" value="Nucleotide-diphossugar_trans"/>
</dbReference>
<evidence type="ECO:0000313" key="2">
    <source>
        <dbReference type="EMBL" id="CDF59185.1"/>
    </source>
</evidence>
<dbReference type="SUPFAM" id="SSF53448">
    <property type="entry name" value="Nucleotide-diphospho-sugar transferases"/>
    <property type="match status" value="1"/>
</dbReference>
<name>R7RUS2_9CLOT</name>
<dbReference type="AlphaFoldDB" id="R7RUS2"/>
<keyword evidence="2" id="KW-0548">Nucleotidyltransferase</keyword>
<dbReference type="HOGENOM" id="CLU_1061450_0_0_9"/>
<organism evidence="2 3">
    <name type="scientific">Thermobrachium celere DSM 8682</name>
    <dbReference type="NCBI Taxonomy" id="941824"/>
    <lineage>
        <taxon>Bacteria</taxon>
        <taxon>Bacillati</taxon>
        <taxon>Bacillota</taxon>
        <taxon>Clostridia</taxon>
        <taxon>Eubacteriales</taxon>
        <taxon>Clostridiaceae</taxon>
        <taxon>Thermobrachium</taxon>
    </lineage>
</organism>
<keyword evidence="3" id="KW-1185">Reference proteome</keyword>